<dbReference type="Pfam" id="PF13602">
    <property type="entry name" value="ADH_zinc_N_2"/>
    <property type="match status" value="1"/>
</dbReference>
<organism evidence="2">
    <name type="scientific">Helicotheca tamesis</name>
    <dbReference type="NCBI Taxonomy" id="374047"/>
    <lineage>
        <taxon>Eukaryota</taxon>
        <taxon>Sar</taxon>
        <taxon>Stramenopiles</taxon>
        <taxon>Ochrophyta</taxon>
        <taxon>Bacillariophyta</taxon>
        <taxon>Mediophyceae</taxon>
        <taxon>Lithodesmiophycidae</taxon>
        <taxon>Lithodesmiales</taxon>
        <taxon>Lithodesmiaceae</taxon>
        <taxon>Helicotheca</taxon>
    </lineage>
</organism>
<accession>A0A7S2MLA7</accession>
<dbReference type="InterPro" id="IPR013154">
    <property type="entry name" value="ADH-like_N"/>
</dbReference>
<dbReference type="SUPFAM" id="SSF50129">
    <property type="entry name" value="GroES-like"/>
    <property type="match status" value="1"/>
</dbReference>
<name>A0A7S2MLA7_9STRA</name>
<dbReference type="InterPro" id="IPR036291">
    <property type="entry name" value="NAD(P)-bd_dom_sf"/>
</dbReference>
<dbReference type="Gene3D" id="3.40.50.720">
    <property type="entry name" value="NAD(P)-binding Rossmann-like Domain"/>
    <property type="match status" value="1"/>
</dbReference>
<dbReference type="InterPro" id="IPR052733">
    <property type="entry name" value="Chloroplast_QOR"/>
</dbReference>
<dbReference type="SMART" id="SM00829">
    <property type="entry name" value="PKS_ER"/>
    <property type="match status" value="1"/>
</dbReference>
<dbReference type="InterPro" id="IPR020843">
    <property type="entry name" value="ER"/>
</dbReference>
<proteinExistence type="predicted"/>
<evidence type="ECO:0000313" key="2">
    <source>
        <dbReference type="EMBL" id="CAD9489902.1"/>
    </source>
</evidence>
<dbReference type="GO" id="GO:0016491">
    <property type="term" value="F:oxidoreductase activity"/>
    <property type="evidence" value="ECO:0007669"/>
    <property type="project" value="InterPro"/>
</dbReference>
<dbReference type="Gene3D" id="3.90.180.10">
    <property type="entry name" value="Medium-chain alcohol dehydrogenases, catalytic domain"/>
    <property type="match status" value="1"/>
</dbReference>
<protein>
    <recommendedName>
        <fullName evidence="1">Enoyl reductase (ER) domain-containing protein</fullName>
    </recommendedName>
</protein>
<dbReference type="Pfam" id="PF08240">
    <property type="entry name" value="ADH_N"/>
    <property type="match status" value="1"/>
</dbReference>
<dbReference type="AlphaFoldDB" id="A0A7S2MLA7"/>
<gene>
    <name evidence="2" type="ORF">HTAM1171_LOCUS5406</name>
</gene>
<dbReference type="CDD" id="cd08267">
    <property type="entry name" value="MDR1"/>
    <property type="match status" value="1"/>
</dbReference>
<dbReference type="InterPro" id="IPR011032">
    <property type="entry name" value="GroES-like_sf"/>
</dbReference>
<dbReference type="PANTHER" id="PTHR44013">
    <property type="entry name" value="ZINC-TYPE ALCOHOL DEHYDROGENASE-LIKE PROTEIN C16A3.02C"/>
    <property type="match status" value="1"/>
</dbReference>
<dbReference type="EMBL" id="HBGV01008739">
    <property type="protein sequence ID" value="CAD9489902.1"/>
    <property type="molecule type" value="Transcribed_RNA"/>
</dbReference>
<dbReference type="PANTHER" id="PTHR44013:SF1">
    <property type="entry name" value="ZINC-TYPE ALCOHOL DEHYDROGENASE-LIKE PROTEIN C16A3.02C"/>
    <property type="match status" value="1"/>
</dbReference>
<reference evidence="2" key="1">
    <citation type="submission" date="2021-01" db="EMBL/GenBank/DDBJ databases">
        <authorList>
            <person name="Corre E."/>
            <person name="Pelletier E."/>
            <person name="Niang G."/>
            <person name="Scheremetjew M."/>
            <person name="Finn R."/>
            <person name="Kale V."/>
            <person name="Holt S."/>
            <person name="Cochrane G."/>
            <person name="Meng A."/>
            <person name="Brown T."/>
            <person name="Cohen L."/>
        </authorList>
    </citation>
    <scope>NUCLEOTIDE SEQUENCE</scope>
    <source>
        <strain evidence="2">CCMP826</strain>
    </source>
</reference>
<evidence type="ECO:0000259" key="1">
    <source>
        <dbReference type="SMART" id="SM00829"/>
    </source>
</evidence>
<dbReference type="SUPFAM" id="SSF51735">
    <property type="entry name" value="NAD(P)-binding Rossmann-fold domains"/>
    <property type="match status" value="1"/>
</dbReference>
<sequence>MMKAVSFVDAKPRVIETEKPTPKADEVLVRVHYSALDTALAPVLQKTFVGGMLHKKTNPLFCGWHFSGVVESGSGDFQTGMRVFGHLQYSSNTTQGSLSEYITVKSDALAVLPESMSMDLGAAATTEPVTALQALRDIGKLPKDGHILVNGAGGQVGSCAVQIAKALGSNVTAIVSTKDVEKVTKLGATTVIDRKKTPDVMGQLNVGEFDVVFDTPGKLSARKITKYLKPKGVYVNPSPDDMLGFLLGKLFTSCSSKSVKMIMVESKKKDLEQVGAWVESGQLKIDIDSVHDIKNCAAAIERQNDSTKNGRVVVKVEGGF</sequence>
<feature type="domain" description="Enoyl reductase (ER)" evidence="1">
    <location>
        <begin position="9"/>
        <end position="314"/>
    </location>
</feature>